<dbReference type="InterPro" id="IPR018260">
    <property type="entry name" value="Ribosomal_uL22_CS"/>
</dbReference>
<dbReference type="CDD" id="cd00336">
    <property type="entry name" value="Ribosomal_L22"/>
    <property type="match status" value="1"/>
</dbReference>
<keyword evidence="8" id="KW-0934">Plastid</keyword>
<evidence type="ECO:0000256" key="7">
    <source>
        <dbReference type="RuleBase" id="RU004005"/>
    </source>
</evidence>
<dbReference type="PANTHER" id="PTHR13501">
    <property type="entry name" value="CHLOROPLAST 50S RIBOSOMAL PROTEIN L22-RELATED"/>
    <property type="match status" value="1"/>
</dbReference>
<dbReference type="InterPro" id="IPR047867">
    <property type="entry name" value="Ribosomal_uL22_bac/org-type"/>
</dbReference>
<comment type="similarity">
    <text evidence="1 7">Belongs to the universal ribosomal protein uL22 family.</text>
</comment>
<dbReference type="InterPro" id="IPR036394">
    <property type="entry name" value="Ribosomal_uL22_sf"/>
</dbReference>
<keyword evidence="2" id="KW-0699">rRNA-binding</keyword>
<dbReference type="InterPro" id="IPR001063">
    <property type="entry name" value="Ribosomal_uL22"/>
</dbReference>
<evidence type="ECO:0000256" key="3">
    <source>
        <dbReference type="ARBA" id="ARBA00022884"/>
    </source>
</evidence>
<dbReference type="NCBIfam" id="TIGR01044">
    <property type="entry name" value="rplV_bact"/>
    <property type="match status" value="1"/>
</dbReference>
<dbReference type="HAMAP" id="MF_01331_B">
    <property type="entry name" value="Ribosomal_uL22_B"/>
    <property type="match status" value="1"/>
</dbReference>
<evidence type="ECO:0000256" key="1">
    <source>
        <dbReference type="ARBA" id="ARBA00009451"/>
    </source>
</evidence>
<accession>A0A7S6PV99</accession>
<evidence type="ECO:0000256" key="5">
    <source>
        <dbReference type="ARBA" id="ARBA00023274"/>
    </source>
</evidence>
<dbReference type="InterPro" id="IPR005727">
    <property type="entry name" value="Ribosomal_uL22_bac/chlpt-type"/>
</dbReference>
<proteinExistence type="inferred from homology"/>
<organism evidence="8">
    <name type="scientific">Spumella sp. Baekdong012001B8</name>
    <dbReference type="NCBI Taxonomy" id="2782410"/>
    <lineage>
        <taxon>Eukaryota</taxon>
        <taxon>Sar</taxon>
        <taxon>Stramenopiles</taxon>
        <taxon>Ochrophyta</taxon>
        <taxon>Chrysophyceae</taxon>
        <taxon>Chromulinales</taxon>
        <taxon>Chromulinaceae</taxon>
        <taxon>Spumella</taxon>
    </lineage>
</organism>
<dbReference type="GO" id="GO:0019843">
    <property type="term" value="F:rRNA binding"/>
    <property type="evidence" value="ECO:0007669"/>
    <property type="project" value="UniProtKB-KW"/>
</dbReference>
<protein>
    <recommendedName>
        <fullName evidence="6">Large ribosomal subunit protein uL22c</fullName>
    </recommendedName>
</protein>
<dbReference type="GO" id="GO:0015934">
    <property type="term" value="C:large ribosomal subunit"/>
    <property type="evidence" value="ECO:0007669"/>
    <property type="project" value="InterPro"/>
</dbReference>
<dbReference type="Gene3D" id="3.90.470.10">
    <property type="entry name" value="Ribosomal protein L22/L17"/>
    <property type="match status" value="1"/>
</dbReference>
<name>A0A7S6PV99_9STRA</name>
<evidence type="ECO:0000256" key="4">
    <source>
        <dbReference type="ARBA" id="ARBA00022980"/>
    </source>
</evidence>
<dbReference type="EMBL" id="MN935479">
    <property type="protein sequence ID" value="QOU10705.1"/>
    <property type="molecule type" value="Genomic_DNA"/>
</dbReference>
<reference evidence="8" key="1">
    <citation type="journal article" date="2020" name="Front. Plant Sci.">
        <title>Comparative Plastid Genomics of Non-Photosynthetic Chrysophytes: Genome Reduction and Compaction.</title>
        <authorList>
            <person name="Kim J.I."/>
            <person name="Jeong M."/>
            <person name="Archibald J.M."/>
            <person name="Shin W."/>
        </authorList>
    </citation>
    <scope>NUCLEOTIDE SEQUENCE</scope>
    <source>
        <strain evidence="8">Baekdong012001B8</strain>
    </source>
</reference>
<dbReference type="PROSITE" id="PS00464">
    <property type="entry name" value="RIBOSOMAL_L22"/>
    <property type="match status" value="1"/>
</dbReference>
<evidence type="ECO:0000313" key="8">
    <source>
        <dbReference type="EMBL" id="QOU10705.1"/>
    </source>
</evidence>
<dbReference type="GO" id="GO:0003735">
    <property type="term" value="F:structural constituent of ribosome"/>
    <property type="evidence" value="ECO:0007669"/>
    <property type="project" value="InterPro"/>
</dbReference>
<evidence type="ECO:0000256" key="2">
    <source>
        <dbReference type="ARBA" id="ARBA00022730"/>
    </source>
</evidence>
<sequence length="126" mass="13859">MADQIKSVKVKKNIKEASAMSKGVLIAPTKLNLILAKIRGKSYTKALGTFKDLPQKAGSAIWITLHSAIANAINNYGFSKNELIISKAFANQGSMLKRVQPRAKGRAYEIQKKMSHITIYVSKIIV</sequence>
<geneLocation type="plastid" evidence="8"/>
<keyword evidence="4 7" id="KW-0689">Ribosomal protein</keyword>
<dbReference type="SUPFAM" id="SSF54843">
    <property type="entry name" value="Ribosomal protein L22"/>
    <property type="match status" value="1"/>
</dbReference>
<keyword evidence="3" id="KW-0694">RNA-binding</keyword>
<evidence type="ECO:0000256" key="6">
    <source>
        <dbReference type="ARBA" id="ARBA00035285"/>
    </source>
</evidence>
<dbReference type="GO" id="GO:0006412">
    <property type="term" value="P:translation"/>
    <property type="evidence" value="ECO:0007669"/>
    <property type="project" value="InterPro"/>
</dbReference>
<dbReference type="Pfam" id="PF00237">
    <property type="entry name" value="Ribosomal_L22"/>
    <property type="match status" value="1"/>
</dbReference>
<dbReference type="AlphaFoldDB" id="A0A7S6PV99"/>
<gene>
    <name evidence="8" type="primary">rpl22</name>
    <name evidence="8" type="ORF">SpumellaPt_p007</name>
</gene>
<keyword evidence="5 7" id="KW-0687">Ribonucleoprotein</keyword>
<dbReference type="PANTHER" id="PTHR13501:SF8">
    <property type="entry name" value="LARGE RIBOSOMAL SUBUNIT PROTEIN UL22M"/>
    <property type="match status" value="1"/>
</dbReference>